<protein>
    <submittedName>
        <fullName evidence="2">Uncharacterized protein</fullName>
    </submittedName>
</protein>
<feature type="transmembrane region" description="Helical" evidence="1">
    <location>
        <begin position="6"/>
        <end position="22"/>
    </location>
</feature>
<keyword evidence="1" id="KW-1133">Transmembrane helix</keyword>
<dbReference type="EMBL" id="UINC01230916">
    <property type="protein sequence ID" value="SVE63235.1"/>
    <property type="molecule type" value="Genomic_DNA"/>
</dbReference>
<keyword evidence="1" id="KW-0812">Transmembrane</keyword>
<organism evidence="2">
    <name type="scientific">marine metagenome</name>
    <dbReference type="NCBI Taxonomy" id="408172"/>
    <lineage>
        <taxon>unclassified sequences</taxon>
        <taxon>metagenomes</taxon>
        <taxon>ecological metagenomes</taxon>
    </lineage>
</organism>
<proteinExistence type="predicted"/>
<gene>
    <name evidence="2" type="ORF">METZ01_LOCUS516089</name>
</gene>
<evidence type="ECO:0000256" key="1">
    <source>
        <dbReference type="SAM" id="Phobius"/>
    </source>
</evidence>
<sequence length="23" mass="2483">MKIENVVPAIFLVCGLVQIILGI</sequence>
<name>A0A383F4B8_9ZZZZ</name>
<evidence type="ECO:0000313" key="2">
    <source>
        <dbReference type="EMBL" id="SVE63235.1"/>
    </source>
</evidence>
<dbReference type="AlphaFoldDB" id="A0A383F4B8"/>
<reference evidence="2" key="1">
    <citation type="submission" date="2018-05" db="EMBL/GenBank/DDBJ databases">
        <authorList>
            <person name="Lanie J.A."/>
            <person name="Ng W.-L."/>
            <person name="Kazmierczak K.M."/>
            <person name="Andrzejewski T.M."/>
            <person name="Davidsen T.M."/>
            <person name="Wayne K.J."/>
            <person name="Tettelin H."/>
            <person name="Glass J.I."/>
            <person name="Rusch D."/>
            <person name="Podicherti R."/>
            <person name="Tsui H.-C.T."/>
            <person name="Winkler M.E."/>
        </authorList>
    </citation>
    <scope>NUCLEOTIDE SEQUENCE</scope>
</reference>
<accession>A0A383F4B8</accession>
<keyword evidence="1" id="KW-0472">Membrane</keyword>
<feature type="non-terminal residue" evidence="2">
    <location>
        <position position="23"/>
    </location>
</feature>